<comment type="pathway">
    <text evidence="2">Protein modification; protein glycosylation.</text>
</comment>
<sequence>MASLGRYTSILKARNKQYSPLRLLLLVVAFCVVYQIWTSFQHDTLADAINFAHPAEPELADYLEFIQLAHPHFKSLRLHNDGLDKMRFVANVTKETQRLDICELSAVDLEATRLAHDVVVGSLSQSHYDVLASAATKPSTRGIVTIGGDTFTGQVLVQLRMLRRFNAELPVEVFLPEPDEAELKGHICHTLFPALNARCVPLPKVPGHKLSRFAYKAFALLHSTFEDILFLDADNFPIVDPNAFFDAEPYTSTGLVMWPDFWESMVSPKYYEIIHKPVDPMTLHAGSESGQIIVSKKRHGRTLLLALYYSIFGEKQYFYLFNQGGHGEGDKDFWVHAAKALDLPYYQVREATVEMGGQVMEWYYVGIAQSHPGDDYARQLKAPDTTTRVTPEAKIALIHHSWTKLSPAFMILQRYNRVWERMWGTQAQTIEKYGYDLEDEVWQEVMYVGCGAVRFLPAKEDREQCEKLTSIWKAVLGNDTLSTTEINQKIESATDIKRKVRLLDI</sequence>
<keyword evidence="8" id="KW-0333">Golgi apparatus</keyword>
<evidence type="ECO:0000256" key="3">
    <source>
        <dbReference type="ARBA" id="ARBA00009105"/>
    </source>
</evidence>
<dbReference type="PANTHER" id="PTHR31646:SF1">
    <property type="entry name" value="ALPHA-1,2-MANNOSYLTRANSFERASE MNN2"/>
    <property type="match status" value="1"/>
</dbReference>
<comment type="subcellular location">
    <subcellularLocation>
        <location evidence="1">Golgi apparatus membrane</location>
        <topology evidence="1">Single-pass type II membrane protein</topology>
    </subcellularLocation>
</comment>
<evidence type="ECO:0000256" key="1">
    <source>
        <dbReference type="ARBA" id="ARBA00004323"/>
    </source>
</evidence>
<evidence type="ECO:0000256" key="10">
    <source>
        <dbReference type="SAM" id="Phobius"/>
    </source>
</evidence>
<dbReference type="GO" id="GO:0046354">
    <property type="term" value="P:mannan biosynthetic process"/>
    <property type="evidence" value="ECO:0007669"/>
    <property type="project" value="TreeGrafter"/>
</dbReference>
<dbReference type="Proteomes" id="UP000469558">
    <property type="component" value="Unassembled WGS sequence"/>
</dbReference>
<dbReference type="GO" id="GO:0000026">
    <property type="term" value="F:alpha-1,2-mannosyltransferase activity"/>
    <property type="evidence" value="ECO:0007669"/>
    <property type="project" value="TreeGrafter"/>
</dbReference>
<evidence type="ECO:0000256" key="4">
    <source>
        <dbReference type="ARBA" id="ARBA00022679"/>
    </source>
</evidence>
<comment type="caution">
    <text evidence="11">The sequence shown here is derived from an EMBL/GenBank/DDBJ whole genome shotgun (WGS) entry which is preliminary data.</text>
</comment>
<keyword evidence="9 10" id="KW-0472">Membrane</keyword>
<dbReference type="GO" id="GO:0000139">
    <property type="term" value="C:Golgi membrane"/>
    <property type="evidence" value="ECO:0007669"/>
    <property type="project" value="UniProtKB-SubCell"/>
</dbReference>
<evidence type="ECO:0000313" key="12">
    <source>
        <dbReference type="Proteomes" id="UP000469558"/>
    </source>
</evidence>
<name>A0A8T9BUZ4_9HELO</name>
<keyword evidence="6" id="KW-0735">Signal-anchor</keyword>
<evidence type="ECO:0000313" key="11">
    <source>
        <dbReference type="EMBL" id="TVY58637.1"/>
    </source>
</evidence>
<dbReference type="AlphaFoldDB" id="A0A8T9BUZ4"/>
<reference evidence="11 12" key="1">
    <citation type="submission" date="2018-05" db="EMBL/GenBank/DDBJ databases">
        <title>Genome sequencing and assembly of the regulated plant pathogen Lachnellula willkommii and related sister species for the development of diagnostic species identification markers.</title>
        <authorList>
            <person name="Giroux E."/>
            <person name="Bilodeau G."/>
        </authorList>
    </citation>
    <scope>NUCLEOTIDE SEQUENCE [LARGE SCALE GENOMIC DNA]</scope>
    <source>
        <strain evidence="11 12">CBS 268.59</strain>
    </source>
</reference>
<evidence type="ECO:0000256" key="6">
    <source>
        <dbReference type="ARBA" id="ARBA00022968"/>
    </source>
</evidence>
<dbReference type="PANTHER" id="PTHR31646">
    <property type="entry name" value="ALPHA-1,2-MANNOSYLTRANSFERASE MNN2"/>
    <property type="match status" value="1"/>
</dbReference>
<gene>
    <name evidence="11" type="primary">MNN22</name>
    <name evidence="11" type="ORF">LSUE1_G009128</name>
</gene>
<dbReference type="EMBL" id="QGMK01002438">
    <property type="protein sequence ID" value="TVY58637.1"/>
    <property type="molecule type" value="Genomic_DNA"/>
</dbReference>
<dbReference type="Pfam" id="PF11051">
    <property type="entry name" value="Mannosyl_trans3"/>
    <property type="match status" value="2"/>
</dbReference>
<evidence type="ECO:0000256" key="9">
    <source>
        <dbReference type="ARBA" id="ARBA00023136"/>
    </source>
</evidence>
<keyword evidence="7 10" id="KW-1133">Transmembrane helix</keyword>
<keyword evidence="4" id="KW-0808">Transferase</keyword>
<dbReference type="SUPFAM" id="SSF53448">
    <property type="entry name" value="Nucleotide-diphospho-sugar transferases"/>
    <property type="match status" value="1"/>
</dbReference>
<evidence type="ECO:0000256" key="2">
    <source>
        <dbReference type="ARBA" id="ARBA00004922"/>
    </source>
</evidence>
<evidence type="ECO:0000256" key="7">
    <source>
        <dbReference type="ARBA" id="ARBA00022989"/>
    </source>
</evidence>
<feature type="transmembrane region" description="Helical" evidence="10">
    <location>
        <begin position="21"/>
        <end position="37"/>
    </location>
</feature>
<organism evidence="11 12">
    <name type="scientific">Lachnellula suecica</name>
    <dbReference type="NCBI Taxonomy" id="602035"/>
    <lineage>
        <taxon>Eukaryota</taxon>
        <taxon>Fungi</taxon>
        <taxon>Dikarya</taxon>
        <taxon>Ascomycota</taxon>
        <taxon>Pezizomycotina</taxon>
        <taxon>Leotiomycetes</taxon>
        <taxon>Helotiales</taxon>
        <taxon>Lachnaceae</taxon>
        <taxon>Lachnellula</taxon>
    </lineage>
</organism>
<dbReference type="InterPro" id="IPR029044">
    <property type="entry name" value="Nucleotide-diphossugar_trans"/>
</dbReference>
<accession>A0A8T9BUZ4</accession>
<protein>
    <submittedName>
        <fullName evidence="11">Alpha-1,2-mannosyltransferase MNN22</fullName>
    </submittedName>
</protein>
<comment type="similarity">
    <text evidence="3">Belongs to the MNN1/MNT family.</text>
</comment>
<dbReference type="OrthoDB" id="4484309at2759"/>
<keyword evidence="12" id="KW-1185">Reference proteome</keyword>
<evidence type="ECO:0000256" key="8">
    <source>
        <dbReference type="ARBA" id="ARBA00023034"/>
    </source>
</evidence>
<proteinExistence type="inferred from homology"/>
<keyword evidence="5 10" id="KW-0812">Transmembrane</keyword>
<dbReference type="InterPro" id="IPR022751">
    <property type="entry name" value="Alpha_mannosyltransferase"/>
</dbReference>
<evidence type="ECO:0000256" key="5">
    <source>
        <dbReference type="ARBA" id="ARBA00022692"/>
    </source>
</evidence>